<dbReference type="SUPFAM" id="SSF54236">
    <property type="entry name" value="Ubiquitin-like"/>
    <property type="match status" value="1"/>
</dbReference>
<dbReference type="CDD" id="cd01767">
    <property type="entry name" value="UBX"/>
    <property type="match status" value="1"/>
</dbReference>
<accession>A0AAV5RTP1</accession>
<dbReference type="GO" id="GO:0005783">
    <property type="term" value="C:endoplasmic reticulum"/>
    <property type="evidence" value="ECO:0007669"/>
    <property type="project" value="TreeGrafter"/>
</dbReference>
<dbReference type="InterPro" id="IPR029071">
    <property type="entry name" value="Ubiquitin-like_domsf"/>
</dbReference>
<dbReference type="Gene3D" id="3.10.20.90">
    <property type="entry name" value="Phosphatidylinositol 3-kinase Catalytic Subunit, Chain A, domain 1"/>
    <property type="match status" value="1"/>
</dbReference>
<organism evidence="3 4">
    <name type="scientific">Maudiozyma humilis</name>
    <name type="common">Sour dough yeast</name>
    <name type="synonym">Kazachstania humilis</name>
    <dbReference type="NCBI Taxonomy" id="51915"/>
    <lineage>
        <taxon>Eukaryota</taxon>
        <taxon>Fungi</taxon>
        <taxon>Dikarya</taxon>
        <taxon>Ascomycota</taxon>
        <taxon>Saccharomycotina</taxon>
        <taxon>Saccharomycetes</taxon>
        <taxon>Saccharomycetales</taxon>
        <taxon>Saccharomycetaceae</taxon>
        <taxon>Maudiozyma</taxon>
    </lineage>
</organism>
<proteinExistence type="predicted"/>
<dbReference type="PANTHER" id="PTHR46424:SF1">
    <property type="entry name" value="UBX DOMAIN-CONTAINING PROTEIN 4"/>
    <property type="match status" value="1"/>
</dbReference>
<dbReference type="EMBL" id="BTGD01000003">
    <property type="protein sequence ID" value="GMM54798.1"/>
    <property type="molecule type" value="Genomic_DNA"/>
</dbReference>
<dbReference type="GO" id="GO:0036503">
    <property type="term" value="P:ERAD pathway"/>
    <property type="evidence" value="ECO:0007669"/>
    <property type="project" value="TreeGrafter"/>
</dbReference>
<dbReference type="AlphaFoldDB" id="A0AAV5RTP1"/>
<evidence type="ECO:0000313" key="3">
    <source>
        <dbReference type="EMBL" id="GMM54798.1"/>
    </source>
</evidence>
<comment type="caution">
    <text evidence="3">The sequence shown here is derived from an EMBL/GenBank/DDBJ whole genome shotgun (WGS) entry which is preliminary data.</text>
</comment>
<dbReference type="SMART" id="SM00166">
    <property type="entry name" value="UBX"/>
    <property type="match status" value="1"/>
</dbReference>
<evidence type="ECO:0000256" key="1">
    <source>
        <dbReference type="SAM" id="MobiDB-lite"/>
    </source>
</evidence>
<feature type="compositionally biased region" description="Polar residues" evidence="1">
    <location>
        <begin position="315"/>
        <end position="325"/>
    </location>
</feature>
<evidence type="ECO:0000313" key="4">
    <source>
        <dbReference type="Proteomes" id="UP001377567"/>
    </source>
</evidence>
<sequence>MKETTFTIQQADDVLHDLAQAVYKTTQTGGPLVVLVLDNTEPSKEMLDRVAKGAVVLLLRHDSEQFKTFCALFHYKDNDDNKDIVAPCVLLTEQSRIVHQWPVSETDEASSWDTQLGNLLMQLRISGYSDQLFLEEQTTDRYDTPQVTSADSKCALRIKLDDSTFVEHSFNACTTSLKDVKEYVANVLDKKLARDLAFHSVLPKRRYTKTEERMSLNTLDLMPRSTLYLLKNKKYIRELRRTRDASQDFKYIMFCVNKIRSMFHIFPMISRSRTTRAHNGGIHTKSFTTASGSGIDRLGSAQSGSCHFNNPLPDGTSSSSSNNQN</sequence>
<dbReference type="InterPro" id="IPR001012">
    <property type="entry name" value="UBX_dom"/>
</dbReference>
<dbReference type="PANTHER" id="PTHR46424">
    <property type="entry name" value="UBX DOMAIN-CONTAINING PROTEIN 4"/>
    <property type="match status" value="1"/>
</dbReference>
<feature type="domain" description="UBX" evidence="2">
    <location>
        <begin position="149"/>
        <end position="229"/>
    </location>
</feature>
<reference evidence="3 4" key="1">
    <citation type="journal article" date="2023" name="Elife">
        <title>Identification of key yeast species and microbe-microbe interactions impacting larval growth of Drosophila in the wild.</title>
        <authorList>
            <person name="Mure A."/>
            <person name="Sugiura Y."/>
            <person name="Maeda R."/>
            <person name="Honda K."/>
            <person name="Sakurai N."/>
            <person name="Takahashi Y."/>
            <person name="Watada M."/>
            <person name="Katoh T."/>
            <person name="Gotoh A."/>
            <person name="Gotoh Y."/>
            <person name="Taniguchi I."/>
            <person name="Nakamura K."/>
            <person name="Hayashi T."/>
            <person name="Katayama T."/>
            <person name="Uemura T."/>
            <person name="Hattori Y."/>
        </authorList>
    </citation>
    <scope>NUCLEOTIDE SEQUENCE [LARGE SCALE GENOMIC DNA]</scope>
    <source>
        <strain evidence="3 4">KH-74</strain>
    </source>
</reference>
<protein>
    <recommendedName>
        <fullName evidence="2">UBX domain-containing protein</fullName>
    </recommendedName>
</protein>
<gene>
    <name evidence="3" type="ORF">DAKH74_014140</name>
</gene>
<dbReference type="Pfam" id="PF00789">
    <property type="entry name" value="UBX"/>
    <property type="match status" value="1"/>
</dbReference>
<dbReference type="PROSITE" id="PS50033">
    <property type="entry name" value="UBX"/>
    <property type="match status" value="1"/>
</dbReference>
<evidence type="ECO:0000259" key="2">
    <source>
        <dbReference type="PROSITE" id="PS50033"/>
    </source>
</evidence>
<dbReference type="Proteomes" id="UP001377567">
    <property type="component" value="Unassembled WGS sequence"/>
</dbReference>
<keyword evidence="4" id="KW-1185">Reference proteome</keyword>
<feature type="region of interest" description="Disordered" evidence="1">
    <location>
        <begin position="306"/>
        <end position="325"/>
    </location>
</feature>
<name>A0AAV5RTP1_MAUHU</name>